<evidence type="ECO:0000313" key="2">
    <source>
        <dbReference type="Proteomes" id="UP001430953"/>
    </source>
</evidence>
<accession>A0AAW2EMA5</accession>
<organism evidence="1 2">
    <name type="scientific">Cardiocondyla obscurior</name>
    <dbReference type="NCBI Taxonomy" id="286306"/>
    <lineage>
        <taxon>Eukaryota</taxon>
        <taxon>Metazoa</taxon>
        <taxon>Ecdysozoa</taxon>
        <taxon>Arthropoda</taxon>
        <taxon>Hexapoda</taxon>
        <taxon>Insecta</taxon>
        <taxon>Pterygota</taxon>
        <taxon>Neoptera</taxon>
        <taxon>Endopterygota</taxon>
        <taxon>Hymenoptera</taxon>
        <taxon>Apocrita</taxon>
        <taxon>Aculeata</taxon>
        <taxon>Formicoidea</taxon>
        <taxon>Formicidae</taxon>
        <taxon>Myrmicinae</taxon>
        <taxon>Cardiocondyla</taxon>
    </lineage>
</organism>
<keyword evidence="2" id="KW-1185">Reference proteome</keyword>
<sequence length="180" mass="20836">MHNFSFPRFYSTEEHSFLIITISISPRKIFYICSKTITMTYIYSSTKIRSIHLRKDIKCIKQIKRIEIKNLTKDLCDRGEIDLYAVEGSAAREQINLPDATSTAETKITSAINDVIDFADCCISHLKSAGGEAKKQEKKKVGRVNTREIRRDLVNKYRRIMPIIYLFVARNIRAPFDCYS</sequence>
<dbReference type="Proteomes" id="UP001430953">
    <property type="component" value="Unassembled WGS sequence"/>
</dbReference>
<dbReference type="EMBL" id="JADYXP020000021">
    <property type="protein sequence ID" value="KAL0103504.1"/>
    <property type="molecule type" value="Genomic_DNA"/>
</dbReference>
<name>A0AAW2EMA5_9HYME</name>
<protein>
    <submittedName>
        <fullName evidence="1">Uncharacterized protein</fullName>
    </submittedName>
</protein>
<dbReference type="AlphaFoldDB" id="A0AAW2EMA5"/>
<evidence type="ECO:0000313" key="1">
    <source>
        <dbReference type="EMBL" id="KAL0103504.1"/>
    </source>
</evidence>
<reference evidence="1 2" key="1">
    <citation type="submission" date="2023-03" db="EMBL/GenBank/DDBJ databases">
        <title>High recombination rates correlate with genetic variation in Cardiocondyla obscurior ants.</title>
        <authorList>
            <person name="Errbii M."/>
        </authorList>
    </citation>
    <scope>NUCLEOTIDE SEQUENCE [LARGE SCALE GENOMIC DNA]</scope>
    <source>
        <strain evidence="1">Alpha-2009</strain>
        <tissue evidence="1">Whole body</tissue>
    </source>
</reference>
<gene>
    <name evidence="1" type="ORF">PUN28_017633</name>
</gene>
<comment type="caution">
    <text evidence="1">The sequence shown here is derived from an EMBL/GenBank/DDBJ whole genome shotgun (WGS) entry which is preliminary data.</text>
</comment>
<proteinExistence type="predicted"/>